<dbReference type="GO" id="GO:0019079">
    <property type="term" value="P:viral genome replication"/>
    <property type="evidence" value="ECO:0007669"/>
    <property type="project" value="InterPro"/>
</dbReference>
<proteinExistence type="inferred from homology"/>
<evidence type="ECO:0000256" key="4">
    <source>
        <dbReference type="ARBA" id="ARBA00022679"/>
    </source>
</evidence>
<dbReference type="InterPro" id="IPR008723">
    <property type="entry name" value="RNA_pol_orbivir"/>
</dbReference>
<dbReference type="KEGG" id="vg:37618745"/>
<comment type="similarity">
    <text evidence="1 8">Belongs to the reoviridae RNA-directed RNA polymerase family.</text>
</comment>
<feature type="domain" description="RdRp catalytic" evidence="9">
    <location>
        <begin position="562"/>
        <end position="812"/>
    </location>
</feature>
<dbReference type="GeneID" id="37618745"/>
<evidence type="ECO:0000259" key="9">
    <source>
        <dbReference type="PROSITE" id="PS50523"/>
    </source>
</evidence>
<dbReference type="Pfam" id="PF05788">
    <property type="entry name" value="Orbi_VP1"/>
    <property type="match status" value="1"/>
</dbReference>
<keyword evidence="7 8" id="KW-0693">Viral RNA replication</keyword>
<keyword evidence="11" id="KW-1185">Reference proteome</keyword>
<reference evidence="10 11" key="1">
    <citation type="submission" date="2012-02" db="EMBL/GenBank/DDBJ databases">
        <title>The genome sequences of Lebombo, Orungo and Changuinola viruses (genus Orbivirus, family Reoviridae).</title>
        <authorList>
            <person name="Attoui H."/>
            <person name="Mohd Jaafar F."/>
            <person name="Mertens P.P.C."/>
            <person name="Belhouchet M."/>
        </authorList>
    </citation>
    <scope>NUCLEOTIDE SEQUENCE [LARGE SCALE GENOMIC DNA]</scope>
    <source>
        <strain evidence="10">UGMP 359</strain>
    </source>
</reference>
<evidence type="ECO:0000256" key="1">
    <source>
        <dbReference type="ARBA" id="ARBA00009581"/>
    </source>
</evidence>
<evidence type="ECO:0000313" key="10">
    <source>
        <dbReference type="EMBL" id="AFX73387.1"/>
    </source>
</evidence>
<dbReference type="PIRSF" id="PIRSF000821">
    <property type="entry name" value="RdRPol"/>
    <property type="match status" value="1"/>
</dbReference>
<accession>W5QLX5</accession>
<protein>
    <recommendedName>
        <fullName evidence="2 8">RNA-directed RNA polymerase</fullName>
        <ecNumber evidence="2 8">2.7.7.48</ecNumber>
    </recommendedName>
</protein>
<keyword evidence="5 8" id="KW-0548">Nucleotidyltransferase</keyword>
<keyword evidence="6 8" id="KW-0547">Nucleotide-binding</keyword>
<evidence type="ECO:0000256" key="2">
    <source>
        <dbReference type="ARBA" id="ARBA00012494"/>
    </source>
</evidence>
<keyword evidence="4 8" id="KW-0808">Transferase</keyword>
<dbReference type="GO" id="GO:0006351">
    <property type="term" value="P:DNA-templated transcription"/>
    <property type="evidence" value="ECO:0007669"/>
    <property type="project" value="UniProtKB-UniRule"/>
</dbReference>
<dbReference type="GO" id="GO:0003723">
    <property type="term" value="F:RNA binding"/>
    <property type="evidence" value="ECO:0007669"/>
    <property type="project" value="InterPro"/>
</dbReference>
<dbReference type="Proteomes" id="UP000114561">
    <property type="component" value="Genome"/>
</dbReference>
<dbReference type="GO" id="GO:0000166">
    <property type="term" value="F:nucleotide binding"/>
    <property type="evidence" value="ECO:0007669"/>
    <property type="project" value="UniProtKB-KW"/>
</dbReference>
<comment type="catalytic activity">
    <reaction evidence="8">
        <text>RNA(n) + a ribonucleoside 5'-triphosphate = RNA(n+1) + diphosphate</text>
        <dbReference type="Rhea" id="RHEA:21248"/>
        <dbReference type="Rhea" id="RHEA-COMP:14527"/>
        <dbReference type="Rhea" id="RHEA-COMP:17342"/>
        <dbReference type="ChEBI" id="CHEBI:33019"/>
        <dbReference type="ChEBI" id="CHEBI:61557"/>
        <dbReference type="ChEBI" id="CHEBI:140395"/>
        <dbReference type="EC" id="2.7.7.48"/>
    </reaction>
</comment>
<evidence type="ECO:0000256" key="5">
    <source>
        <dbReference type="ARBA" id="ARBA00022695"/>
    </source>
</evidence>
<evidence type="ECO:0000313" key="11">
    <source>
        <dbReference type="Proteomes" id="UP000114561"/>
    </source>
</evidence>
<dbReference type="PROSITE" id="PS50523">
    <property type="entry name" value="RDRP_DSRNA_REO"/>
    <property type="match status" value="1"/>
</dbReference>
<dbReference type="GO" id="GO:0003968">
    <property type="term" value="F:RNA-directed RNA polymerase activity"/>
    <property type="evidence" value="ECO:0007669"/>
    <property type="project" value="UniProtKB-UniRule"/>
</dbReference>
<organism evidence="10 11">
    <name type="scientific">Orungo virus</name>
    <dbReference type="NCBI Taxonomy" id="40058"/>
    <lineage>
        <taxon>Viruses</taxon>
        <taxon>Riboviria</taxon>
        <taxon>Orthornavirae</taxon>
        <taxon>Duplornaviricota</taxon>
        <taxon>Resentoviricetes</taxon>
        <taxon>Reovirales</taxon>
        <taxon>Sedoreoviridae</taxon>
        <taxon>Orbivirus</taxon>
        <taxon>Orbivirus orungoense</taxon>
    </lineage>
</organism>
<keyword evidence="3 8" id="KW-0696">RNA-directed RNA polymerase</keyword>
<dbReference type="InterPro" id="IPR007097">
    <property type="entry name" value="RNA-dir_pol_reovirus"/>
</dbReference>
<name>W5QLX5_9REOV</name>
<evidence type="ECO:0000256" key="3">
    <source>
        <dbReference type="ARBA" id="ARBA00022484"/>
    </source>
</evidence>
<dbReference type="EC" id="2.7.7.48" evidence="2 8"/>
<evidence type="ECO:0000256" key="7">
    <source>
        <dbReference type="ARBA" id="ARBA00022953"/>
    </source>
</evidence>
<evidence type="ECO:0000256" key="8">
    <source>
        <dbReference type="PIRNR" id="PIRNR000821"/>
    </source>
</evidence>
<sequence length="1302" mass="148876">MVITVEGAWLVRRALQRFLKFSKIDGESAVYEFYRYSSNIREIRRKHGTRYKMHDEELERRRDSGKLRFKGMQVVVESTWMEILGKGRTTDEIEIFRSSILSLDELNPEEEFLRNYASSDKEHPSYLFVRGRAVNEMQIYGDMPIKAWLSFLVECEVEYGYKLFGMEVARSFVQSFGSPFHQNSRDLSQIDDMAPAFTSPLLFEMCCMTSILEINIRMRMLEERVATLKFGEREIDPLEVLKEFFRICIPHPKKINNMLRAPYSWFVKLWGVSYHEPIVLTARGGEDKNSKDIFFTGFHRVKNPYSIMLKKSRFFKKSLDENISKVKEAIDYSNSLTGMSLGLPVFLSMLQNVYDTEFNPTMVQHVLLASFLLSIQTITGYGRAWVKNVSSDNDTQMRPAEDNFIDRVAKQTEINFIQAYEEALGHGEDIVKPEDMFTSILRLARNTSSGFSTAVDVYKRFGPKSGGRGERVKITSRIKALVIFTKGHEIFTAENLAKRYDTEEDYQTKGSRDVPIKATRTIYSINLSILIPQLILTLPLNEYFARFGGSTAPDSRSLGGKVIIGDLEATGSRTIDAADTFRNSSDPEIFTIAIDYSDYDQHLTVFNFRNGMLEGIRSAMKRYKELRYDGYTLNELIEFGYGEGRIVNSKWNGKRRVKSVRMSDYMALSESQRAQGTFKPPQGVRPVSSMQVFDSVGEASGGDTLLISPTDGSDLATVNTHLSGENSTLVANSLHNMAIGRIIQEEIRKNHRAAFTFESEQYVGDDTLLYAKLNTLNHEIFDKAIDTIFDTVGKCGHVASAAKTLIAPFSVEKTQTHAKQGIYIAQDRMMIISSERRKDIEDVQGYMRSQVSVMATKVSRGFSHELAQLVFMMKSSIVGFRKLKRTVVEDGVYRDRALDSEDEDGFTLMQIRDPLVAFYPAEWNGYGMHPVALNIVMTEDMFIDTSTMVEFQHVMRPLLRFMGRIPPVWNETKADKRQISSITKMSFFSKMARPAVRAVLANSELSDQVRTLPLGDFSPFNLSATMMHSALLKEPRARALLTPAYEKEFQSELNSNRDSEVNFVGRNMEINTNYMKLFDVDLSTRIVAKQFSFPDQNMSLPFYFQKLLIGHRPVARMRMTYIDRIDQILRGDVVMRGFITANTIMSVLEKIGTAHAVQDLTTIFQLMNIESKVAHRLAEYIASERVRFDALSIAKRGICGDEFSMSLDVCTERFAERFMELPAQFTKTERDIAILYAAQLTMLRCAANLDLRKIKIGVSADHVKRFKQRQARFKTHLPKMRTVTRLITPERISARLVQHQFT</sequence>
<dbReference type="EMBL" id="JQ610675">
    <property type="protein sequence ID" value="AFX73387.1"/>
    <property type="molecule type" value="Genomic_RNA"/>
</dbReference>
<evidence type="ECO:0000256" key="6">
    <source>
        <dbReference type="ARBA" id="ARBA00022741"/>
    </source>
</evidence>
<dbReference type="SUPFAM" id="SSF56672">
    <property type="entry name" value="DNA/RNA polymerases"/>
    <property type="match status" value="1"/>
</dbReference>
<dbReference type="RefSeq" id="YP_009507718.1">
    <property type="nucleotide sequence ID" value="NC_038604.1"/>
</dbReference>
<dbReference type="InterPro" id="IPR043502">
    <property type="entry name" value="DNA/RNA_pol_sf"/>
</dbReference>